<dbReference type="InterPro" id="IPR010897">
    <property type="entry name" value="Spore_II_P"/>
</dbReference>
<dbReference type="Proteomes" id="UP000199444">
    <property type="component" value="Unassembled WGS sequence"/>
</dbReference>
<gene>
    <name evidence="3" type="ORF">SAMN05216231_1656</name>
</gene>
<dbReference type="RefSeq" id="WP_092492509.1">
    <property type="nucleotide sequence ID" value="NZ_FNKD01000002.1"/>
</dbReference>
<organism evidence="3 4">
    <name type="scientific">Virgibacillus salinus</name>
    <dbReference type="NCBI Taxonomy" id="553311"/>
    <lineage>
        <taxon>Bacteria</taxon>
        <taxon>Bacillati</taxon>
        <taxon>Bacillota</taxon>
        <taxon>Bacilli</taxon>
        <taxon>Bacillales</taxon>
        <taxon>Bacillaceae</taxon>
        <taxon>Virgibacillus</taxon>
    </lineage>
</organism>
<keyword evidence="2" id="KW-0812">Transmembrane</keyword>
<evidence type="ECO:0000256" key="1">
    <source>
        <dbReference type="SAM" id="MobiDB-lite"/>
    </source>
</evidence>
<dbReference type="AlphaFoldDB" id="A0A1H1B934"/>
<evidence type="ECO:0000256" key="2">
    <source>
        <dbReference type="SAM" id="Phobius"/>
    </source>
</evidence>
<feature type="transmembrane region" description="Helical" evidence="2">
    <location>
        <begin position="23"/>
        <end position="46"/>
    </location>
</feature>
<accession>A0A1H1B934</accession>
<dbReference type="Pfam" id="PF07454">
    <property type="entry name" value="SpoIIP"/>
    <property type="match status" value="1"/>
</dbReference>
<dbReference type="STRING" id="553311.SAMN05216231_1656"/>
<name>A0A1H1B934_9BACI</name>
<feature type="compositionally biased region" description="Basic and acidic residues" evidence="1">
    <location>
        <begin position="161"/>
        <end position="178"/>
    </location>
</feature>
<sequence>MYLGNKQNNGKKKVFNHFYKKSGVYFICLIVLFVVIGFLTTVAPAYRFSSHTITTWTSDLDSSTFLYLMGMENRAFKEAYPEDKALPNLSSVVFQMATSIKPNDTRSLLGQELPGFSTFENEIIIAGEGTNYTNLPVESAPPLDEILKDREAVVDDSTESEEPKKEPDTDTDKEQLDTGDKDVVFIYNTHNRESFLPHLPDVNDPDLAQHGEVNITKVSERLSKSLETDGIGTTVDDTDIMEILNNNGWKYGQSYTASRKIVQEAFTSNDDIQYVFDLHRDSQRRDKTTKVINGKPYAKIAFVVGAEHASHEKNLAFATKLHNLIEEKYPGLSRGVIKKKGPRSNGIYNQDLSQNSLVVEFGGVDNNLDELYRTADAVAEVFSELYWNAEKVNKNQ</sequence>
<evidence type="ECO:0000313" key="3">
    <source>
        <dbReference type="EMBL" id="SDQ48400.1"/>
    </source>
</evidence>
<keyword evidence="2" id="KW-0472">Membrane</keyword>
<protein>
    <submittedName>
        <fullName evidence="3">Stage II sporulation protein P</fullName>
    </submittedName>
</protein>
<feature type="region of interest" description="Disordered" evidence="1">
    <location>
        <begin position="152"/>
        <end position="178"/>
    </location>
</feature>
<reference evidence="3 4" key="1">
    <citation type="submission" date="2016-10" db="EMBL/GenBank/DDBJ databases">
        <authorList>
            <person name="de Groot N.N."/>
        </authorList>
    </citation>
    <scope>NUCLEOTIDE SEQUENCE [LARGE SCALE GENOMIC DNA]</scope>
    <source>
        <strain evidence="3 4">CGMCC 1.10449</strain>
    </source>
</reference>
<proteinExistence type="predicted"/>
<evidence type="ECO:0000313" key="4">
    <source>
        <dbReference type="Proteomes" id="UP000199444"/>
    </source>
</evidence>
<keyword evidence="4" id="KW-1185">Reference proteome</keyword>
<dbReference type="EMBL" id="FNKD01000002">
    <property type="protein sequence ID" value="SDQ48400.1"/>
    <property type="molecule type" value="Genomic_DNA"/>
</dbReference>
<dbReference type="NCBIfam" id="TIGR02867">
    <property type="entry name" value="spore_II_P"/>
    <property type="match status" value="1"/>
</dbReference>
<keyword evidence="2" id="KW-1133">Transmembrane helix</keyword>